<keyword evidence="2" id="KW-1185">Reference proteome</keyword>
<proteinExistence type="predicted"/>
<gene>
    <name evidence="1" type="ORF">GCM10022295_85940</name>
</gene>
<evidence type="ECO:0000313" key="1">
    <source>
        <dbReference type="EMBL" id="GAA3591093.1"/>
    </source>
</evidence>
<evidence type="ECO:0000313" key="2">
    <source>
        <dbReference type="Proteomes" id="UP001500707"/>
    </source>
</evidence>
<name>A0ABP6YW53_9ACTN</name>
<reference evidence="2" key="1">
    <citation type="journal article" date="2019" name="Int. J. Syst. Evol. Microbiol.">
        <title>The Global Catalogue of Microorganisms (GCM) 10K type strain sequencing project: providing services to taxonomists for standard genome sequencing and annotation.</title>
        <authorList>
            <consortium name="The Broad Institute Genomics Platform"/>
            <consortium name="The Broad Institute Genome Sequencing Center for Infectious Disease"/>
            <person name="Wu L."/>
            <person name="Ma J."/>
        </authorList>
    </citation>
    <scope>NUCLEOTIDE SEQUENCE [LARGE SCALE GENOMIC DNA]</scope>
    <source>
        <strain evidence="2">JCM 17656</strain>
    </source>
</reference>
<sequence length="118" mass="12141">MALMTHARNQAHTADYTQLSPTVQAVIDKALTDADAADTGKDYVKAMGYVATAAGIQLPTSKDLAVCSCLNDADGCGCGAIFDTALTGVVVTATSDPDCNLSRLQCPTCGHDHPRPAA</sequence>
<comment type="caution">
    <text evidence="1">The sequence shown here is derived from an EMBL/GenBank/DDBJ whole genome shotgun (WGS) entry which is preliminary data.</text>
</comment>
<protein>
    <submittedName>
        <fullName evidence="1">Uncharacterized protein</fullName>
    </submittedName>
</protein>
<dbReference type="RefSeq" id="WP_346186352.1">
    <property type="nucleotide sequence ID" value="NZ_BAABCE010000027.1"/>
</dbReference>
<organism evidence="1 2">
    <name type="scientific">Streptomyces osmaniensis</name>
    <dbReference type="NCBI Taxonomy" id="593134"/>
    <lineage>
        <taxon>Bacteria</taxon>
        <taxon>Bacillati</taxon>
        <taxon>Actinomycetota</taxon>
        <taxon>Actinomycetes</taxon>
        <taxon>Kitasatosporales</taxon>
        <taxon>Streptomycetaceae</taxon>
        <taxon>Streptomyces</taxon>
    </lineage>
</organism>
<dbReference type="Proteomes" id="UP001500707">
    <property type="component" value="Unassembled WGS sequence"/>
</dbReference>
<dbReference type="EMBL" id="BAABCE010000027">
    <property type="protein sequence ID" value="GAA3591093.1"/>
    <property type="molecule type" value="Genomic_DNA"/>
</dbReference>
<accession>A0ABP6YW53</accession>